<dbReference type="OrthoDB" id="262529at2759"/>
<dbReference type="InterPro" id="IPR001279">
    <property type="entry name" value="Metallo-B-lactamas"/>
</dbReference>
<dbReference type="GO" id="GO:0005634">
    <property type="term" value="C:nucleus"/>
    <property type="evidence" value="ECO:0007669"/>
    <property type="project" value="UniProtKB-SubCell"/>
</dbReference>
<feature type="domain" description="SAM" evidence="7">
    <location>
        <begin position="495"/>
        <end position="558"/>
    </location>
</feature>
<feature type="compositionally biased region" description="Polar residues" evidence="6">
    <location>
        <begin position="215"/>
        <end position="238"/>
    </location>
</feature>
<keyword evidence="9" id="KW-1185">Reference proteome</keyword>
<evidence type="ECO:0000256" key="6">
    <source>
        <dbReference type="SAM" id="MobiDB-lite"/>
    </source>
</evidence>
<dbReference type="GO" id="GO:0003684">
    <property type="term" value="F:damaged DNA binding"/>
    <property type="evidence" value="ECO:0007669"/>
    <property type="project" value="TreeGrafter"/>
</dbReference>
<dbReference type="GO" id="GO:0006303">
    <property type="term" value="P:double-strand break repair via nonhomologous end joining"/>
    <property type="evidence" value="ECO:0007669"/>
    <property type="project" value="TreeGrafter"/>
</dbReference>
<dbReference type="Proteomes" id="UP000825935">
    <property type="component" value="Chromosome 39"/>
</dbReference>
<dbReference type="GO" id="GO:0035312">
    <property type="term" value="F:5'-3' DNA exonuclease activity"/>
    <property type="evidence" value="ECO:0007669"/>
    <property type="project" value="TreeGrafter"/>
</dbReference>
<dbReference type="FunFam" id="3.60.15.10:FF:000027">
    <property type="entry name" value="DNA ligase 6"/>
    <property type="match status" value="1"/>
</dbReference>
<dbReference type="PROSITE" id="PS50105">
    <property type="entry name" value="SAM_DOMAIN"/>
    <property type="match status" value="1"/>
</dbReference>
<dbReference type="FunFam" id="3.40.50.12650:FF:000001">
    <property type="entry name" value="DNA cross-link repair 1A"/>
    <property type="match status" value="1"/>
</dbReference>
<feature type="region of interest" description="Disordered" evidence="6">
    <location>
        <begin position="212"/>
        <end position="238"/>
    </location>
</feature>
<reference evidence="8" key="1">
    <citation type="submission" date="2021-08" db="EMBL/GenBank/DDBJ databases">
        <title>WGS assembly of Ceratopteris richardii.</title>
        <authorList>
            <person name="Marchant D.B."/>
            <person name="Chen G."/>
            <person name="Jenkins J."/>
            <person name="Shu S."/>
            <person name="Leebens-Mack J."/>
            <person name="Grimwood J."/>
            <person name="Schmutz J."/>
            <person name="Soltis P."/>
            <person name="Soltis D."/>
            <person name="Chen Z.-H."/>
        </authorList>
    </citation>
    <scope>NUCLEOTIDE SEQUENCE</scope>
    <source>
        <strain evidence="8">Whitten #5841</strain>
        <tissue evidence="8">Leaf</tissue>
    </source>
</reference>
<dbReference type="Pfam" id="PF07522">
    <property type="entry name" value="DRMBL"/>
    <property type="match status" value="1"/>
</dbReference>
<dbReference type="PANTHER" id="PTHR23240">
    <property type="entry name" value="DNA CROSS-LINK REPAIR PROTEIN PSO2/SNM1-RELATED"/>
    <property type="match status" value="1"/>
</dbReference>
<dbReference type="SUPFAM" id="SSF47769">
    <property type="entry name" value="SAM/Pointed domain"/>
    <property type="match status" value="1"/>
</dbReference>
<comment type="caution">
    <text evidence="8">The sequence shown here is derived from an EMBL/GenBank/DDBJ whole genome shotgun (WGS) entry which is preliminary data.</text>
</comment>
<dbReference type="Gene3D" id="1.10.150.50">
    <property type="entry name" value="Transcription Factor, Ets-1"/>
    <property type="match status" value="1"/>
</dbReference>
<feature type="region of interest" description="Disordered" evidence="6">
    <location>
        <begin position="596"/>
        <end position="621"/>
    </location>
</feature>
<evidence type="ECO:0000256" key="5">
    <source>
        <dbReference type="ARBA" id="ARBA00023242"/>
    </source>
</evidence>
<evidence type="ECO:0000256" key="1">
    <source>
        <dbReference type="ARBA" id="ARBA00004123"/>
    </source>
</evidence>
<proteinExistence type="inferred from homology"/>
<dbReference type="GO" id="GO:0036297">
    <property type="term" value="P:interstrand cross-link repair"/>
    <property type="evidence" value="ECO:0007669"/>
    <property type="project" value="TreeGrafter"/>
</dbReference>
<dbReference type="AlphaFoldDB" id="A0A8T2PYT3"/>
<comment type="similarity">
    <text evidence="2">Belongs to the DNA repair metallo-beta-lactamase (DRMBL) family.</text>
</comment>
<dbReference type="Pfam" id="PF12706">
    <property type="entry name" value="Lactamase_B_2"/>
    <property type="match status" value="1"/>
</dbReference>
<evidence type="ECO:0000313" key="8">
    <source>
        <dbReference type="EMBL" id="KAH7276674.1"/>
    </source>
</evidence>
<evidence type="ECO:0000256" key="3">
    <source>
        <dbReference type="ARBA" id="ARBA00022763"/>
    </source>
</evidence>
<evidence type="ECO:0000256" key="2">
    <source>
        <dbReference type="ARBA" id="ARBA00010304"/>
    </source>
</evidence>
<dbReference type="CDD" id="cd16273">
    <property type="entry name" value="SNM1A-1C-like_MBL-fold"/>
    <property type="match status" value="1"/>
</dbReference>
<dbReference type="InterPro" id="IPR011084">
    <property type="entry name" value="DRMBL"/>
</dbReference>
<dbReference type="PANTHER" id="PTHR23240:SF6">
    <property type="entry name" value="DNA CROSS-LINK REPAIR 1A PROTEIN"/>
    <property type="match status" value="1"/>
</dbReference>
<gene>
    <name evidence="8" type="ORF">KP509_39G017300</name>
</gene>
<evidence type="ECO:0000256" key="4">
    <source>
        <dbReference type="ARBA" id="ARBA00023204"/>
    </source>
</evidence>
<feature type="compositionally biased region" description="Basic and acidic residues" evidence="6">
    <location>
        <begin position="65"/>
        <end position="78"/>
    </location>
</feature>
<evidence type="ECO:0000313" key="9">
    <source>
        <dbReference type="Proteomes" id="UP000825935"/>
    </source>
</evidence>
<keyword evidence="4" id="KW-0234">DNA repair</keyword>
<dbReference type="CDD" id="cd09487">
    <property type="entry name" value="SAM_superfamily"/>
    <property type="match status" value="1"/>
</dbReference>
<dbReference type="EMBL" id="CM035444">
    <property type="protein sequence ID" value="KAH7276674.1"/>
    <property type="molecule type" value="Genomic_DNA"/>
</dbReference>
<dbReference type="SMART" id="SM00454">
    <property type="entry name" value="SAM"/>
    <property type="match status" value="1"/>
</dbReference>
<keyword evidence="3" id="KW-0227">DNA damage</keyword>
<accession>A0A8T2PYT3</accession>
<sequence>MADSDLALAISIAENGDCSFDDDFQVSAHADQLCVLNKFANAIRRPKKDRCSSNKKVSLQKPRRTSTEGKENQCKSNRKDGGVDMLQCKFADPYLSQVRKPLATRKTNAFNKRTLPSFPLISNGGYINENAKEAEAITNTTYAKVSCSPAIGLQSNLHAIEVCETAIESGYNDRAKSPSAGLPNVVSIEGVILEAPKNDETSLQKDIDEGLINPRESQQGVPKVSQIHSPRPTSQVYPSVSKDDNHLFGFSEEDAAFSSMEDAVSLAEEEGTMAGIIMHNHKQFELPGEEQGMEMFESNINPDSQFNALLKLISDNDKEDGPYIDMLGRNSVMEDSSVLVEELISSLMTQGKCRDSMVFCDASLQNVDSQPFSAGTENFNTHSASNFQKLHSGSERVSFEADNSSDHEQTISEGRLYINGALVHTETEVNQRLDCPVCGTCITGLSFQQREEHTNACLDSISRNEVHHCNAGISIIDMDESKVELGECVQEPSLVDLAPVVRWLEALNLSRYANIFIREEIDWDTLKCLSDDDLCTLGITALGPRKKILHAIQQLGKQTNENVSIINDEPNGKQHVEMDGGGRTLITDFYQIPPSLQGTGASVPQNEPSNRGKGERSRAMPQKRALRELGGIPEWMSIPGTQFRVDAFQHLKGDCSHWFLTHFHTDHYQGLTRAFRYGHIYCSPITAQLVNTRIGVPWERLKPIPLNDPVDIDGVKVTFIEANHCPGSVMILFEPKNGKAVLHTGDFRFCEEIAAIPVLQTCQIHTLMLDTTYCNPQYDFPKQEATIQFIIEAIQAEAFNPSTLFLIGTYTVGKERIFFEVAKALQQKIYCSATKLRLLQCMNFPNEDMKWLTTNDQEAAIHIVPLWSIASFKRMSYIARHNHGRYNSIVSFSPTGWNFGRGKKRAPGRRWRQGTIVRYEVPYSEHCSFKELKEFVSFINPVNIIPSVHNDSAEAADALIALLLNEEAEN</sequence>
<evidence type="ECO:0000259" key="7">
    <source>
        <dbReference type="PROSITE" id="PS50105"/>
    </source>
</evidence>
<dbReference type="Gene3D" id="3.40.50.12650">
    <property type="match status" value="1"/>
</dbReference>
<dbReference type="Gene3D" id="3.60.15.10">
    <property type="entry name" value="Ribonuclease Z/Hydroxyacylglutathione hydrolase-like"/>
    <property type="match status" value="1"/>
</dbReference>
<feature type="compositionally biased region" description="Polar residues" evidence="6">
    <location>
        <begin position="596"/>
        <end position="609"/>
    </location>
</feature>
<protein>
    <recommendedName>
        <fullName evidence="7">SAM domain-containing protein</fullName>
    </recommendedName>
</protein>
<feature type="region of interest" description="Disordered" evidence="6">
    <location>
        <begin position="50"/>
        <end position="78"/>
    </location>
</feature>
<name>A0A8T2PYT3_CERRI</name>
<dbReference type="SUPFAM" id="SSF56281">
    <property type="entry name" value="Metallo-hydrolase/oxidoreductase"/>
    <property type="match status" value="1"/>
</dbReference>
<comment type="subcellular location">
    <subcellularLocation>
        <location evidence="1">Nucleus</location>
    </subcellularLocation>
</comment>
<organism evidence="8 9">
    <name type="scientific">Ceratopteris richardii</name>
    <name type="common">Triangle waterfern</name>
    <dbReference type="NCBI Taxonomy" id="49495"/>
    <lineage>
        <taxon>Eukaryota</taxon>
        <taxon>Viridiplantae</taxon>
        <taxon>Streptophyta</taxon>
        <taxon>Embryophyta</taxon>
        <taxon>Tracheophyta</taxon>
        <taxon>Polypodiopsida</taxon>
        <taxon>Polypodiidae</taxon>
        <taxon>Polypodiales</taxon>
        <taxon>Pteridineae</taxon>
        <taxon>Pteridaceae</taxon>
        <taxon>Parkerioideae</taxon>
        <taxon>Ceratopteris</taxon>
    </lineage>
</organism>
<dbReference type="InterPro" id="IPR001660">
    <property type="entry name" value="SAM"/>
</dbReference>
<dbReference type="InterPro" id="IPR036866">
    <property type="entry name" value="RibonucZ/Hydroxyglut_hydro"/>
</dbReference>
<dbReference type="InterPro" id="IPR013761">
    <property type="entry name" value="SAM/pointed_sf"/>
</dbReference>
<dbReference type="Pfam" id="PF00536">
    <property type="entry name" value="SAM_1"/>
    <property type="match status" value="1"/>
</dbReference>
<dbReference type="SMART" id="SM00849">
    <property type="entry name" value="Lactamase_B"/>
    <property type="match status" value="1"/>
</dbReference>
<keyword evidence="5" id="KW-0539">Nucleus</keyword>